<evidence type="ECO:0000256" key="7">
    <source>
        <dbReference type="RuleBase" id="RU000417"/>
    </source>
</evidence>
<dbReference type="Gene3D" id="3.90.120.10">
    <property type="entry name" value="DNA Methylase, subunit A, domain 2"/>
    <property type="match status" value="1"/>
</dbReference>
<dbReference type="Proteomes" id="UP001565435">
    <property type="component" value="Unassembled WGS sequence"/>
</dbReference>
<dbReference type="PANTHER" id="PTHR10629">
    <property type="entry name" value="CYTOSINE-SPECIFIC METHYLTRANSFERASE"/>
    <property type="match status" value="1"/>
</dbReference>
<dbReference type="NCBIfam" id="TIGR00675">
    <property type="entry name" value="dcm"/>
    <property type="match status" value="1"/>
</dbReference>
<name>A0ABV4EM09_BREEP</name>
<dbReference type="RefSeq" id="WP_370036583.1">
    <property type="nucleotide sequence ID" value="NZ_JBGBYS010000013.1"/>
</dbReference>
<comment type="caution">
    <text evidence="8">The sequence shown here is derived from an EMBL/GenBank/DDBJ whole genome shotgun (WGS) entry which is preliminary data.</text>
</comment>
<accession>A0ABV4EM09</accession>
<evidence type="ECO:0000256" key="1">
    <source>
        <dbReference type="ARBA" id="ARBA00022603"/>
    </source>
</evidence>
<keyword evidence="9" id="KW-1185">Reference proteome</keyword>
<dbReference type="Pfam" id="PF00145">
    <property type="entry name" value="DNA_methylase"/>
    <property type="match status" value="1"/>
</dbReference>
<evidence type="ECO:0000256" key="4">
    <source>
        <dbReference type="ARBA" id="ARBA00022747"/>
    </source>
</evidence>
<evidence type="ECO:0000256" key="5">
    <source>
        <dbReference type="PROSITE-ProRule" id="PRU01016"/>
    </source>
</evidence>
<keyword evidence="2 5" id="KW-0808">Transferase</keyword>
<protein>
    <recommendedName>
        <fullName evidence="7">Cytosine-specific methyltransferase</fullName>
        <ecNumber evidence="7">2.1.1.37</ecNumber>
    </recommendedName>
</protein>
<dbReference type="PANTHER" id="PTHR10629:SF52">
    <property type="entry name" value="DNA (CYTOSINE-5)-METHYLTRANSFERASE 1"/>
    <property type="match status" value="1"/>
</dbReference>
<keyword evidence="1 5" id="KW-0489">Methyltransferase</keyword>
<evidence type="ECO:0000256" key="3">
    <source>
        <dbReference type="ARBA" id="ARBA00022691"/>
    </source>
</evidence>
<dbReference type="InterPro" id="IPR018117">
    <property type="entry name" value="C5_DNA_meth_AS"/>
</dbReference>
<reference evidence="8 9" key="1">
    <citation type="submission" date="2024-07" db="EMBL/GenBank/DDBJ databases">
        <title>Mealworm larvae gut microbial communities from Newark, Delaware, USA.</title>
        <authorList>
            <person name="Blenner M."/>
        </authorList>
    </citation>
    <scope>NUCLEOTIDE SEQUENCE [LARGE SCALE GENOMIC DNA]</scope>
    <source>
        <strain evidence="8 9">UD i117</strain>
    </source>
</reference>
<proteinExistence type="inferred from homology"/>
<dbReference type="PROSITE" id="PS00094">
    <property type="entry name" value="C5_MTASE_1"/>
    <property type="match status" value="1"/>
</dbReference>
<keyword evidence="3 5" id="KW-0949">S-adenosyl-L-methionine</keyword>
<evidence type="ECO:0000256" key="6">
    <source>
        <dbReference type="RuleBase" id="RU000416"/>
    </source>
</evidence>
<dbReference type="InterPro" id="IPR050390">
    <property type="entry name" value="C5-Methyltransferase"/>
</dbReference>
<feature type="active site" evidence="5">
    <location>
        <position position="104"/>
    </location>
</feature>
<organism evidence="8 9">
    <name type="scientific">Brevibacterium epidermidis</name>
    <dbReference type="NCBI Taxonomy" id="1698"/>
    <lineage>
        <taxon>Bacteria</taxon>
        <taxon>Bacillati</taxon>
        <taxon>Actinomycetota</taxon>
        <taxon>Actinomycetes</taxon>
        <taxon>Micrococcales</taxon>
        <taxon>Brevibacteriaceae</taxon>
        <taxon>Brevibacterium</taxon>
    </lineage>
</organism>
<dbReference type="Gene3D" id="3.40.50.150">
    <property type="entry name" value="Vaccinia Virus protein VP39"/>
    <property type="match status" value="1"/>
</dbReference>
<comment type="catalytic activity">
    <reaction evidence="7">
        <text>a 2'-deoxycytidine in DNA + S-adenosyl-L-methionine = a 5-methyl-2'-deoxycytidine in DNA + S-adenosyl-L-homocysteine + H(+)</text>
        <dbReference type="Rhea" id="RHEA:13681"/>
        <dbReference type="Rhea" id="RHEA-COMP:11369"/>
        <dbReference type="Rhea" id="RHEA-COMP:11370"/>
        <dbReference type="ChEBI" id="CHEBI:15378"/>
        <dbReference type="ChEBI" id="CHEBI:57856"/>
        <dbReference type="ChEBI" id="CHEBI:59789"/>
        <dbReference type="ChEBI" id="CHEBI:85452"/>
        <dbReference type="ChEBI" id="CHEBI:85454"/>
        <dbReference type="EC" id="2.1.1.37"/>
    </reaction>
</comment>
<dbReference type="EMBL" id="JBGBYS010000013">
    <property type="protein sequence ID" value="MEY9259316.1"/>
    <property type="molecule type" value="Genomic_DNA"/>
</dbReference>
<evidence type="ECO:0000313" key="8">
    <source>
        <dbReference type="EMBL" id="MEY9259316.1"/>
    </source>
</evidence>
<dbReference type="GO" id="GO:0032259">
    <property type="term" value="P:methylation"/>
    <property type="evidence" value="ECO:0007669"/>
    <property type="project" value="UniProtKB-KW"/>
</dbReference>
<dbReference type="InterPro" id="IPR001525">
    <property type="entry name" value="C5_MeTfrase"/>
</dbReference>
<comment type="similarity">
    <text evidence="5 6">Belongs to the class I-like SAM-binding methyltransferase superfamily. C5-methyltransferase family.</text>
</comment>
<dbReference type="EC" id="2.1.1.37" evidence="7"/>
<keyword evidence="4" id="KW-0680">Restriction system</keyword>
<dbReference type="InterPro" id="IPR029063">
    <property type="entry name" value="SAM-dependent_MTases_sf"/>
</dbReference>
<gene>
    <name evidence="8" type="ORF">ABH903_002348</name>
</gene>
<sequence>MTMQMEDSRATHPQDASVKTFRMGELFSGPGGLGVGAHLASNEHGKIVHQWATDYDEDTCRTYASNIVGDEATRSVVHADIRKLDYEELAKLGDIDGLSFGFPCNDFSLVGERKGFEGEFGPLYTYGIKALERFQPEWFLAENVGGIRADGGATLRQIFGDMVDAGYRIFPHYYKFEQYGVPQARHRMIVVGIRKDLDVEYKVPDPAQFAQADVSAGTALANIPAWAANQELTRQSPTVVERLTHIPAGGNAWVADMPEHLKINTRTKLSSIYRRLSSDKPSYTVTGSGGGGTHIYHWAEPRALTNRERARLQTFPDDFAFKGNKESVRKQIGMAVPPLGAKVIFEAILNSFAGVDYPHVEASLVKYIPQSTQA</sequence>
<dbReference type="GO" id="GO:0003886">
    <property type="term" value="F:DNA (cytosine-5-)-methyltransferase activity"/>
    <property type="evidence" value="ECO:0007669"/>
    <property type="project" value="UniProtKB-EC"/>
</dbReference>
<dbReference type="PROSITE" id="PS51679">
    <property type="entry name" value="SAM_MT_C5"/>
    <property type="match status" value="1"/>
</dbReference>
<evidence type="ECO:0000256" key="2">
    <source>
        <dbReference type="ARBA" id="ARBA00022679"/>
    </source>
</evidence>
<dbReference type="PRINTS" id="PR00105">
    <property type="entry name" value="C5METTRFRASE"/>
</dbReference>
<dbReference type="SUPFAM" id="SSF53335">
    <property type="entry name" value="S-adenosyl-L-methionine-dependent methyltransferases"/>
    <property type="match status" value="1"/>
</dbReference>
<evidence type="ECO:0000313" key="9">
    <source>
        <dbReference type="Proteomes" id="UP001565435"/>
    </source>
</evidence>